<keyword evidence="1" id="KW-0472">Membrane</keyword>
<evidence type="ECO:0000313" key="2">
    <source>
        <dbReference type="EMBL" id="GFQ89474.1"/>
    </source>
</evidence>
<evidence type="ECO:0000313" key="3">
    <source>
        <dbReference type="Proteomes" id="UP000887116"/>
    </source>
</evidence>
<evidence type="ECO:0000256" key="1">
    <source>
        <dbReference type="SAM" id="Phobius"/>
    </source>
</evidence>
<gene>
    <name evidence="2" type="ORF">TNCT_42541</name>
</gene>
<feature type="transmembrane region" description="Helical" evidence="1">
    <location>
        <begin position="95"/>
        <end position="112"/>
    </location>
</feature>
<sequence>MACGGGRPVLGYAMTTPSIHGSDSTDVQAVDKDVELAFEGDAVARESKTPDLVSSVRAELAASQAKAVRLLRIRKLWRRRAYFYSYFRQRFPKRLLPYGVGQLILFSLLIPWPLSLGIMGFLFFTDCPMNEFMVFCLFLECAMGIIALGSRLTLIAHMIQSFPHPLVPDPLPMFMQKLVKCLEFLFLCFFTLQLTCYYWQGYSTNPLSSYYCNPTLYTFITVMNYFSLTMVMIWINMHFYNWYYGSHCC</sequence>
<feature type="transmembrane region" description="Helical" evidence="1">
    <location>
        <begin position="215"/>
        <end position="235"/>
    </location>
</feature>
<comment type="caution">
    <text evidence="2">The sequence shown here is derived from an EMBL/GenBank/DDBJ whole genome shotgun (WGS) entry which is preliminary data.</text>
</comment>
<reference evidence="2" key="1">
    <citation type="submission" date="2020-07" db="EMBL/GenBank/DDBJ databases">
        <title>Multicomponent nature underlies the extraordinary mechanical properties of spider dragline silk.</title>
        <authorList>
            <person name="Kono N."/>
            <person name="Nakamura H."/>
            <person name="Mori M."/>
            <person name="Yoshida Y."/>
            <person name="Ohtoshi R."/>
            <person name="Malay A.D."/>
            <person name="Moran D.A.P."/>
            <person name="Tomita M."/>
            <person name="Numata K."/>
            <person name="Arakawa K."/>
        </authorList>
    </citation>
    <scope>NUCLEOTIDE SEQUENCE</scope>
</reference>
<dbReference type="OrthoDB" id="6456884at2759"/>
<feature type="transmembrane region" description="Helical" evidence="1">
    <location>
        <begin position="132"/>
        <end position="154"/>
    </location>
</feature>
<organism evidence="2 3">
    <name type="scientific">Trichonephila clavata</name>
    <name type="common">Joro spider</name>
    <name type="synonym">Nephila clavata</name>
    <dbReference type="NCBI Taxonomy" id="2740835"/>
    <lineage>
        <taxon>Eukaryota</taxon>
        <taxon>Metazoa</taxon>
        <taxon>Ecdysozoa</taxon>
        <taxon>Arthropoda</taxon>
        <taxon>Chelicerata</taxon>
        <taxon>Arachnida</taxon>
        <taxon>Araneae</taxon>
        <taxon>Araneomorphae</taxon>
        <taxon>Entelegynae</taxon>
        <taxon>Araneoidea</taxon>
        <taxon>Nephilidae</taxon>
        <taxon>Trichonephila</taxon>
    </lineage>
</organism>
<keyword evidence="1" id="KW-1133">Transmembrane helix</keyword>
<dbReference type="Proteomes" id="UP000887116">
    <property type="component" value="Unassembled WGS sequence"/>
</dbReference>
<dbReference type="AlphaFoldDB" id="A0A8X6FXE8"/>
<dbReference type="EMBL" id="BMAO01003686">
    <property type="protein sequence ID" value="GFQ89474.1"/>
    <property type="molecule type" value="Genomic_DNA"/>
</dbReference>
<feature type="transmembrane region" description="Helical" evidence="1">
    <location>
        <begin position="181"/>
        <end position="200"/>
    </location>
</feature>
<proteinExistence type="predicted"/>
<name>A0A8X6FXE8_TRICU</name>
<accession>A0A8X6FXE8</accession>
<keyword evidence="1" id="KW-0812">Transmembrane</keyword>
<protein>
    <submittedName>
        <fullName evidence="2">Uncharacterized protein</fullName>
    </submittedName>
</protein>
<keyword evidence="3" id="KW-1185">Reference proteome</keyword>